<proteinExistence type="inferred from homology"/>
<organism evidence="8 9">
    <name type="scientific">Dunaliella salina</name>
    <name type="common">Green alga</name>
    <name type="synonym">Protococcus salinus</name>
    <dbReference type="NCBI Taxonomy" id="3046"/>
    <lineage>
        <taxon>Eukaryota</taxon>
        <taxon>Viridiplantae</taxon>
        <taxon>Chlorophyta</taxon>
        <taxon>core chlorophytes</taxon>
        <taxon>Chlorophyceae</taxon>
        <taxon>CS clade</taxon>
        <taxon>Chlamydomonadales</taxon>
        <taxon>Dunaliellaceae</taxon>
        <taxon>Dunaliella</taxon>
    </lineage>
</organism>
<accession>A0ABQ7H140</accession>
<dbReference type="SUPFAM" id="SSF49354">
    <property type="entry name" value="PapD-like"/>
    <property type="match status" value="1"/>
</dbReference>
<dbReference type="InterPro" id="IPR016763">
    <property type="entry name" value="VAP"/>
</dbReference>
<dbReference type="InterPro" id="IPR013783">
    <property type="entry name" value="Ig-like_fold"/>
</dbReference>
<evidence type="ECO:0000256" key="4">
    <source>
        <dbReference type="ARBA" id="ARBA00022989"/>
    </source>
</evidence>
<evidence type="ECO:0000256" key="6">
    <source>
        <dbReference type="SAM" id="MobiDB-lite"/>
    </source>
</evidence>
<evidence type="ECO:0000259" key="7">
    <source>
        <dbReference type="PROSITE" id="PS50202"/>
    </source>
</evidence>
<dbReference type="InterPro" id="IPR000535">
    <property type="entry name" value="MSP_dom"/>
</dbReference>
<evidence type="ECO:0000256" key="1">
    <source>
        <dbReference type="ARBA" id="ARBA00004211"/>
    </source>
</evidence>
<feature type="region of interest" description="Disordered" evidence="6">
    <location>
        <begin position="219"/>
        <end position="246"/>
    </location>
</feature>
<reference evidence="8" key="1">
    <citation type="submission" date="2017-08" db="EMBL/GenBank/DDBJ databases">
        <authorList>
            <person name="Polle J.E."/>
            <person name="Barry K."/>
            <person name="Cushman J."/>
            <person name="Schmutz J."/>
            <person name="Tran D."/>
            <person name="Hathwaick L.T."/>
            <person name="Yim W.C."/>
            <person name="Jenkins J."/>
            <person name="Mckie-Krisberg Z.M."/>
            <person name="Prochnik S."/>
            <person name="Lindquist E."/>
            <person name="Dockter R.B."/>
            <person name="Adam C."/>
            <person name="Molina H."/>
            <person name="Bunkerborg J."/>
            <person name="Jin E."/>
            <person name="Buchheim M."/>
            <person name="Magnuson J."/>
        </authorList>
    </citation>
    <scope>NUCLEOTIDE SEQUENCE</scope>
    <source>
        <strain evidence="8">CCAP 19/18</strain>
    </source>
</reference>
<keyword evidence="9" id="KW-1185">Reference proteome</keyword>
<keyword evidence="5" id="KW-0472">Membrane</keyword>
<evidence type="ECO:0000256" key="3">
    <source>
        <dbReference type="ARBA" id="ARBA00022692"/>
    </source>
</evidence>
<dbReference type="InterPro" id="IPR008962">
    <property type="entry name" value="PapD-like_sf"/>
</dbReference>
<comment type="subcellular location">
    <subcellularLocation>
        <location evidence="1">Membrane</location>
        <topology evidence="1">Single-pass type IV membrane protein</topology>
    </subcellularLocation>
</comment>
<dbReference type="Pfam" id="PF00635">
    <property type="entry name" value="Motile_Sperm"/>
    <property type="match status" value="1"/>
</dbReference>
<feature type="domain" description="MSP" evidence="7">
    <location>
        <begin position="328"/>
        <end position="445"/>
    </location>
</feature>
<keyword evidence="3" id="KW-0812">Transmembrane</keyword>
<evidence type="ECO:0000256" key="5">
    <source>
        <dbReference type="ARBA" id="ARBA00023136"/>
    </source>
</evidence>
<evidence type="ECO:0000256" key="2">
    <source>
        <dbReference type="ARBA" id="ARBA00008932"/>
    </source>
</evidence>
<dbReference type="EMBL" id="MU069510">
    <property type="protein sequence ID" value="KAF5840561.1"/>
    <property type="molecule type" value="Genomic_DNA"/>
</dbReference>
<sequence length="515" mass="57514">MVADVRSMTAEMKGMVEDIRRRTQYTDRSSEVKHLVDELGGYDAVANSDAKLDEVVKHLDSGQQIEIAVLKKQAHAGLMALEAAQEQGAHRLVKHTDMRTFWRMCFKGLPKVDWEVWWEAFPSQLMAVVPDKAVVEQVTSLLSTEADLWQFQKAVEKNDGETISVKEVNDTFPSYMSIPKAVGRALGLREDGASEATAISGSPEAEVLYRESLASACLESQGKEEPKTLKDAPTMYSGQVQPSAARHPKMAVEEVAAEIPPMETGPCICEAGRLVNLGGRPVPKHCRPACNVKNPVGEEEGMPGTQFGWALQQQLQGGRVMNGRLADKVEVQPPDLRFRLVLGKQLLATISINNPLERRVAFKILIKAPKKYVVRPSGIAEAHSQVNVQVIMQAQQEYPPDFQNCRDKFKIQVTPLESMETLNKDTFNKEMRTDMWEHLLCVIMESPAALPSRVKQEQKDLHQELGEGEFVLRATAEPLPIIHDGRPRWQNEVQVSCSIAFLKHSLFPSVVCNYR</sequence>
<comment type="caution">
    <text evidence="8">The sequence shown here is derived from an EMBL/GenBank/DDBJ whole genome shotgun (WGS) entry which is preliminary data.</text>
</comment>
<dbReference type="Gene3D" id="2.60.40.10">
    <property type="entry name" value="Immunoglobulins"/>
    <property type="match status" value="1"/>
</dbReference>
<dbReference type="PROSITE" id="PS50202">
    <property type="entry name" value="MSP"/>
    <property type="match status" value="1"/>
</dbReference>
<feature type="compositionally biased region" description="Basic and acidic residues" evidence="6">
    <location>
        <begin position="221"/>
        <end position="230"/>
    </location>
</feature>
<gene>
    <name evidence="8" type="ORF">DUNSADRAFT_16359</name>
</gene>
<evidence type="ECO:0000313" key="9">
    <source>
        <dbReference type="Proteomes" id="UP000815325"/>
    </source>
</evidence>
<comment type="similarity">
    <text evidence="2">Belongs to the VAMP-associated protein (VAP) (TC 9.B.17) family.</text>
</comment>
<dbReference type="Proteomes" id="UP000815325">
    <property type="component" value="Unassembled WGS sequence"/>
</dbReference>
<name>A0ABQ7H140_DUNSA</name>
<protein>
    <recommendedName>
        <fullName evidence="7">MSP domain-containing protein</fullName>
    </recommendedName>
</protein>
<dbReference type="PANTHER" id="PTHR10809:SF6">
    <property type="entry name" value="AT11025P-RELATED"/>
    <property type="match status" value="1"/>
</dbReference>
<keyword evidence="4" id="KW-1133">Transmembrane helix</keyword>
<evidence type="ECO:0000313" key="8">
    <source>
        <dbReference type="EMBL" id="KAF5840561.1"/>
    </source>
</evidence>
<dbReference type="PANTHER" id="PTHR10809">
    <property type="entry name" value="VESICLE-ASSOCIATED MEMBRANE PROTEIN-ASSOCIATED PROTEIN"/>
    <property type="match status" value="1"/>
</dbReference>